<keyword evidence="5" id="KW-0812">Transmembrane</keyword>
<dbReference type="OrthoDB" id="9996127at2759"/>
<gene>
    <name evidence="14" type="ORF">KFE25_004910</name>
</gene>
<feature type="domain" description="Peptidase S26" evidence="13">
    <location>
        <begin position="98"/>
        <end position="136"/>
    </location>
</feature>
<evidence type="ECO:0000259" key="13">
    <source>
        <dbReference type="Pfam" id="PF10502"/>
    </source>
</evidence>
<dbReference type="GO" id="GO:0042720">
    <property type="term" value="C:mitochondrial inner membrane peptidase complex"/>
    <property type="evidence" value="ECO:0007669"/>
    <property type="project" value="InterPro"/>
</dbReference>
<reference evidence="14" key="1">
    <citation type="submission" date="2021-05" db="EMBL/GenBank/DDBJ databases">
        <title>The genome of the haptophyte Pavlova lutheri (Diacronema luteri, Pavlovales) - a model for lipid biosynthesis in eukaryotic algae.</title>
        <authorList>
            <person name="Hulatt C.J."/>
            <person name="Posewitz M.C."/>
        </authorList>
    </citation>
    <scope>NUCLEOTIDE SEQUENCE</scope>
    <source>
        <strain evidence="14">NIVA-4/92</strain>
    </source>
</reference>
<evidence type="ECO:0000256" key="11">
    <source>
        <dbReference type="PIRSR" id="PIRSR600223-1"/>
    </source>
</evidence>
<evidence type="ECO:0000256" key="12">
    <source>
        <dbReference type="SAM" id="MobiDB-lite"/>
    </source>
</evidence>
<evidence type="ECO:0000256" key="2">
    <source>
        <dbReference type="ARBA" id="ARBA00007066"/>
    </source>
</evidence>
<dbReference type="Pfam" id="PF10502">
    <property type="entry name" value="Peptidase_S26"/>
    <property type="match status" value="2"/>
</dbReference>
<evidence type="ECO:0000256" key="9">
    <source>
        <dbReference type="ARBA" id="ARBA00023128"/>
    </source>
</evidence>
<dbReference type="EMBL" id="JAGTXO010000016">
    <property type="protein sequence ID" value="KAG8463399.1"/>
    <property type="molecule type" value="Genomic_DNA"/>
</dbReference>
<evidence type="ECO:0000256" key="10">
    <source>
        <dbReference type="ARBA" id="ARBA00023136"/>
    </source>
</evidence>
<feature type="active site" evidence="11">
    <location>
        <position position="29"/>
    </location>
</feature>
<evidence type="ECO:0000256" key="5">
    <source>
        <dbReference type="ARBA" id="ARBA00022692"/>
    </source>
</evidence>
<dbReference type="OMA" id="WIPVIAW"/>
<dbReference type="InterPro" id="IPR019533">
    <property type="entry name" value="Peptidase_S26"/>
</dbReference>
<dbReference type="GO" id="GO:0006627">
    <property type="term" value="P:protein processing involved in protein targeting to mitochondrion"/>
    <property type="evidence" value="ECO:0007669"/>
    <property type="project" value="InterPro"/>
</dbReference>
<dbReference type="CDD" id="cd06530">
    <property type="entry name" value="S26_SPase_I"/>
    <property type="match status" value="1"/>
</dbReference>
<comment type="similarity">
    <text evidence="2">Belongs to the peptidase S26 family. IMP2 subfamily.</text>
</comment>
<name>A0A8J5XMS7_DIALT</name>
<dbReference type="PRINTS" id="PR00727">
    <property type="entry name" value="LEADERPTASE"/>
</dbReference>
<dbReference type="InterPro" id="IPR037730">
    <property type="entry name" value="IMP2"/>
</dbReference>
<dbReference type="GO" id="GO:0006465">
    <property type="term" value="P:signal peptide processing"/>
    <property type="evidence" value="ECO:0007669"/>
    <property type="project" value="InterPro"/>
</dbReference>
<dbReference type="Proteomes" id="UP000751190">
    <property type="component" value="Unassembled WGS sequence"/>
</dbReference>
<dbReference type="GO" id="GO:0004252">
    <property type="term" value="F:serine-type endopeptidase activity"/>
    <property type="evidence" value="ECO:0007669"/>
    <property type="project" value="InterPro"/>
</dbReference>
<keyword evidence="4" id="KW-0645">Protease</keyword>
<accession>A0A8J5XMS7</accession>
<organism evidence="14 15">
    <name type="scientific">Diacronema lutheri</name>
    <name type="common">Unicellular marine alga</name>
    <name type="synonym">Monochrysis lutheri</name>
    <dbReference type="NCBI Taxonomy" id="2081491"/>
    <lineage>
        <taxon>Eukaryota</taxon>
        <taxon>Haptista</taxon>
        <taxon>Haptophyta</taxon>
        <taxon>Pavlovophyceae</taxon>
        <taxon>Pavlovales</taxon>
        <taxon>Pavlovaceae</taxon>
        <taxon>Diacronema</taxon>
    </lineage>
</organism>
<keyword evidence="7" id="KW-0378">Hydrolase</keyword>
<dbReference type="AlphaFoldDB" id="A0A8J5XMS7"/>
<comment type="caution">
    <text evidence="14">The sequence shown here is derived from an EMBL/GenBank/DDBJ whole genome shotgun (WGS) entry which is preliminary data.</text>
</comment>
<dbReference type="InterPro" id="IPR036286">
    <property type="entry name" value="LexA/Signal_pep-like_sf"/>
</dbReference>
<sequence length="177" mass="18624">MALGAATAAPLVIAFTDNVATLACCEGRSMQPTINPRAGDATIVLLDKWSARSGAFSRGDVVIVNSPTQDGNLVLKRLIALGGDYVKKANGRGEPVLVPKGHCWIEGDNPAMSHDSNSFGPVPLAMVTARVLCKVWPVSQAGPLERRDTPPSRVWRPGRDFWALGGAGAEPPSDGAR</sequence>
<keyword evidence="9" id="KW-0496">Mitochondrion</keyword>
<proteinExistence type="inferred from homology"/>
<evidence type="ECO:0000256" key="7">
    <source>
        <dbReference type="ARBA" id="ARBA00022801"/>
    </source>
</evidence>
<evidence type="ECO:0000256" key="1">
    <source>
        <dbReference type="ARBA" id="ARBA00004434"/>
    </source>
</evidence>
<dbReference type="Gene3D" id="2.10.109.10">
    <property type="entry name" value="Umud Fragment, subunit A"/>
    <property type="match status" value="1"/>
</dbReference>
<keyword evidence="15" id="KW-1185">Reference proteome</keyword>
<evidence type="ECO:0000313" key="15">
    <source>
        <dbReference type="Proteomes" id="UP000751190"/>
    </source>
</evidence>
<dbReference type="InterPro" id="IPR000223">
    <property type="entry name" value="Pept_S26A_signal_pept_1"/>
</dbReference>
<evidence type="ECO:0000256" key="8">
    <source>
        <dbReference type="ARBA" id="ARBA00022989"/>
    </source>
</evidence>
<evidence type="ECO:0000313" key="14">
    <source>
        <dbReference type="EMBL" id="KAG8463399.1"/>
    </source>
</evidence>
<evidence type="ECO:0000256" key="4">
    <source>
        <dbReference type="ARBA" id="ARBA00022670"/>
    </source>
</evidence>
<feature type="region of interest" description="Disordered" evidence="12">
    <location>
        <begin position="142"/>
        <end position="177"/>
    </location>
</feature>
<feature type="domain" description="Peptidase S26" evidence="13">
    <location>
        <begin position="7"/>
        <end position="91"/>
    </location>
</feature>
<dbReference type="SUPFAM" id="SSF51306">
    <property type="entry name" value="LexA/Signal peptidase"/>
    <property type="match status" value="1"/>
</dbReference>
<keyword evidence="6" id="KW-0999">Mitochondrion inner membrane</keyword>
<protein>
    <recommendedName>
        <fullName evidence="3">Mitochondrial inner membrane protease subunit 2</fullName>
    </recommendedName>
</protein>
<dbReference type="PANTHER" id="PTHR46041">
    <property type="entry name" value="MITOCHONDRIAL INNER MEMBRANE PROTEASE SUBUNIT 2"/>
    <property type="match status" value="1"/>
</dbReference>
<evidence type="ECO:0000256" key="6">
    <source>
        <dbReference type="ARBA" id="ARBA00022792"/>
    </source>
</evidence>
<comment type="subcellular location">
    <subcellularLocation>
        <location evidence="1">Mitochondrion inner membrane</location>
        <topology evidence="1">Single-pass membrane protein</topology>
    </subcellularLocation>
</comment>
<keyword evidence="10" id="KW-0472">Membrane</keyword>
<dbReference type="PANTHER" id="PTHR46041:SF2">
    <property type="entry name" value="MITOCHONDRIAL INNER MEMBRANE PROTEASE SUBUNIT 2"/>
    <property type="match status" value="1"/>
</dbReference>
<evidence type="ECO:0000256" key="3">
    <source>
        <dbReference type="ARBA" id="ARBA00013650"/>
    </source>
</evidence>
<keyword evidence="8" id="KW-1133">Transmembrane helix</keyword>
<feature type="active site" evidence="11">
    <location>
        <position position="76"/>
    </location>
</feature>